<organism evidence="10 11">
    <name type="scientific">Priapulus caudatus</name>
    <name type="common">Priapulid worm</name>
    <dbReference type="NCBI Taxonomy" id="37621"/>
    <lineage>
        <taxon>Eukaryota</taxon>
        <taxon>Metazoa</taxon>
        <taxon>Ecdysozoa</taxon>
        <taxon>Scalidophora</taxon>
        <taxon>Priapulida</taxon>
        <taxon>Priapulimorpha</taxon>
        <taxon>Priapulimorphida</taxon>
        <taxon>Priapulidae</taxon>
        <taxon>Priapulus</taxon>
    </lineage>
</organism>
<dbReference type="InterPro" id="IPR045851">
    <property type="entry name" value="AMP-bd_C_sf"/>
</dbReference>
<evidence type="ECO:0000313" key="10">
    <source>
        <dbReference type="Proteomes" id="UP000695022"/>
    </source>
</evidence>
<evidence type="ECO:0000256" key="8">
    <source>
        <dbReference type="SAM" id="MobiDB-lite"/>
    </source>
</evidence>
<feature type="compositionally biased region" description="Basic and acidic residues" evidence="8">
    <location>
        <begin position="310"/>
        <end position="321"/>
    </location>
</feature>
<feature type="region of interest" description="Disordered" evidence="8">
    <location>
        <begin position="310"/>
        <end position="329"/>
    </location>
</feature>
<dbReference type="Pfam" id="PF00501">
    <property type="entry name" value="AMP-binding"/>
    <property type="match status" value="1"/>
</dbReference>
<feature type="domain" description="AMP-dependent synthetase/ligase" evidence="9">
    <location>
        <begin position="1"/>
        <end position="93"/>
    </location>
</feature>
<dbReference type="PANTHER" id="PTHR43107:SF15">
    <property type="entry name" value="FATTY ACID TRANSPORT PROTEIN 3, ISOFORM A"/>
    <property type="match status" value="1"/>
</dbReference>
<dbReference type="Gene3D" id="3.30.300.30">
    <property type="match status" value="1"/>
</dbReference>
<reference evidence="11" key="1">
    <citation type="submission" date="2025-08" db="UniProtKB">
        <authorList>
            <consortium name="RefSeq"/>
        </authorList>
    </citation>
    <scope>IDENTIFICATION</scope>
</reference>
<protein>
    <recommendedName>
        <fullName evidence="6">Long-chain-fatty-acid--CoA ligase</fullName>
    </recommendedName>
</protein>
<feature type="compositionally biased region" description="Polar residues" evidence="8">
    <location>
        <begin position="176"/>
        <end position="185"/>
    </location>
</feature>
<evidence type="ECO:0000256" key="2">
    <source>
        <dbReference type="ARBA" id="ARBA00022598"/>
    </source>
</evidence>
<comment type="similarity">
    <text evidence="1">Belongs to the ATP-dependent AMP-binding enzyme family.</text>
</comment>
<evidence type="ECO:0000256" key="5">
    <source>
        <dbReference type="ARBA" id="ARBA00036527"/>
    </source>
</evidence>
<dbReference type="GeneID" id="106811825"/>
<feature type="region of interest" description="Disordered" evidence="8">
    <location>
        <begin position="165"/>
        <end position="185"/>
    </location>
</feature>
<evidence type="ECO:0000256" key="7">
    <source>
        <dbReference type="ARBA" id="ARBA00048666"/>
    </source>
</evidence>
<evidence type="ECO:0000313" key="11">
    <source>
        <dbReference type="RefSeq" id="XP_014671032.1"/>
    </source>
</evidence>
<evidence type="ECO:0000259" key="9">
    <source>
        <dbReference type="Pfam" id="PF00501"/>
    </source>
</evidence>
<dbReference type="InterPro" id="IPR042099">
    <property type="entry name" value="ANL_N_sf"/>
</dbReference>
<dbReference type="Gene3D" id="3.40.50.12780">
    <property type="entry name" value="N-terminal domain of ligase-like"/>
    <property type="match status" value="2"/>
</dbReference>
<comment type="catalytic activity">
    <reaction evidence="5">
        <text>a very long-chain fatty acid + ATP + CoA = a very long-chain fatty acyl-CoA + AMP + diphosphate</text>
        <dbReference type="Rhea" id="RHEA:54536"/>
        <dbReference type="ChEBI" id="CHEBI:30616"/>
        <dbReference type="ChEBI" id="CHEBI:33019"/>
        <dbReference type="ChEBI" id="CHEBI:57287"/>
        <dbReference type="ChEBI" id="CHEBI:58950"/>
        <dbReference type="ChEBI" id="CHEBI:138261"/>
        <dbReference type="ChEBI" id="CHEBI:456215"/>
    </reaction>
    <physiologicalReaction direction="left-to-right" evidence="5">
        <dbReference type="Rhea" id="RHEA:54537"/>
    </physiologicalReaction>
</comment>
<evidence type="ECO:0000256" key="1">
    <source>
        <dbReference type="ARBA" id="ARBA00006432"/>
    </source>
</evidence>
<accession>A0ABM1EFR1</accession>
<proteinExistence type="inferred from homology"/>
<dbReference type="InterPro" id="IPR000873">
    <property type="entry name" value="AMP-dep_synth/lig_dom"/>
</dbReference>
<keyword evidence="2" id="KW-0436">Ligase</keyword>
<dbReference type="PANTHER" id="PTHR43107">
    <property type="entry name" value="LONG-CHAIN FATTY ACID TRANSPORT PROTEIN"/>
    <property type="match status" value="1"/>
</dbReference>
<keyword evidence="10" id="KW-1185">Reference proteome</keyword>
<evidence type="ECO:0000256" key="4">
    <source>
        <dbReference type="ARBA" id="ARBA00022840"/>
    </source>
</evidence>
<dbReference type="Proteomes" id="UP000695022">
    <property type="component" value="Unplaced"/>
</dbReference>
<gene>
    <name evidence="11" type="primary">LOC106811825</name>
</gene>
<keyword evidence="3" id="KW-0547">Nucleotide-binding</keyword>
<evidence type="ECO:0000256" key="6">
    <source>
        <dbReference type="ARBA" id="ARBA00041297"/>
    </source>
</evidence>
<sequence>MTFREVDEYSNQIANYFHEAGYRHGDVIALFMESRPEYICIWLGLAKIGVITALINFNLREESLSHCIASADAKLIIFGKELTDAVRAVRDKLRPGIKYHSSGGLSDEATSFASCLDAGLATTTKLPAPAFQLPSFTGNRRRRDECGLGSFIHLLGIHGLLASPSDGRREPGASADATQPRPSSQRYLLRAARGSKLALGTRTEVDGSHRHASPRCAQYIGEICRYLLAQPPKPVDRLHGVKLVFGNGLRPQIWHEFMDRFGIQRVGEFYGATEGSTNIVNSEGVVGAVGFTSVIVPWAYPITLVRVKPGTDEPQRDRDGMCVRSQPGEPGVLVGKISRSDPLRAYDGYVSKAASEKKVIENVFSKGDVAFHSGDVLVMDECGNFFFRDRTGDTFRWRGENVSTAEVEGVVSNIVGLRDAVVYGVEVPGNEGKAGMAGIVDADGTLDLTRFASDVKLKLPAYARPLFLRIMREAEQTGTYKFMKLDLVKVGFDPKKTEDKLFYLEGKSGLYKPLNEKEFDGITKGAIRI</sequence>
<comment type="catalytic activity">
    <reaction evidence="7">
        <text>tetracosanoate + ATP + CoA = tetracosanoyl-CoA + AMP + diphosphate</text>
        <dbReference type="Rhea" id="RHEA:33639"/>
        <dbReference type="ChEBI" id="CHEBI:30616"/>
        <dbReference type="ChEBI" id="CHEBI:31014"/>
        <dbReference type="ChEBI" id="CHEBI:33019"/>
        <dbReference type="ChEBI" id="CHEBI:57287"/>
        <dbReference type="ChEBI" id="CHEBI:65052"/>
        <dbReference type="ChEBI" id="CHEBI:456215"/>
    </reaction>
    <physiologicalReaction direction="left-to-right" evidence="7">
        <dbReference type="Rhea" id="RHEA:33640"/>
    </physiologicalReaction>
</comment>
<dbReference type="RefSeq" id="XP_014671032.1">
    <property type="nucleotide sequence ID" value="XM_014815546.1"/>
</dbReference>
<keyword evidence="4" id="KW-0067">ATP-binding</keyword>
<evidence type="ECO:0000256" key="3">
    <source>
        <dbReference type="ARBA" id="ARBA00022741"/>
    </source>
</evidence>
<name>A0ABM1EFR1_PRICU</name>
<dbReference type="SUPFAM" id="SSF56801">
    <property type="entry name" value="Acetyl-CoA synthetase-like"/>
    <property type="match status" value="2"/>
</dbReference>